<dbReference type="RefSeq" id="XP_024714338.1">
    <property type="nucleotide sequence ID" value="XM_024857202.1"/>
</dbReference>
<name>A0A2P7YTC7_9ASCO</name>
<protein>
    <submittedName>
        <fullName evidence="1">Uncharacterized protein</fullName>
    </submittedName>
</protein>
<comment type="caution">
    <text evidence="1">The sequence shown here is derived from an EMBL/GenBank/DDBJ whole genome shotgun (WGS) entry which is preliminary data.</text>
</comment>
<keyword evidence="2" id="KW-1185">Reference proteome</keyword>
<sequence>MAWYTSTSATDTKPNVNTTVFNSLSVIMVSLDLVVEVLHIERSLYRVECVVHGCTGAQIDPSYLLEVEEHLHIFPKMPPMSLEEILYRKLMSSPAFHAWVRRIHARINRIPLEEQPLEHGKKLFLENYKPTQFHKVNAVRIIFWDELKKAFTFRR</sequence>
<organism evidence="1 2">
    <name type="scientific">Candidozyma pseudohaemuli</name>
    <dbReference type="NCBI Taxonomy" id="418784"/>
    <lineage>
        <taxon>Eukaryota</taxon>
        <taxon>Fungi</taxon>
        <taxon>Dikarya</taxon>
        <taxon>Ascomycota</taxon>
        <taxon>Saccharomycotina</taxon>
        <taxon>Pichiomycetes</taxon>
        <taxon>Metschnikowiaceae</taxon>
        <taxon>Candidozyma</taxon>
    </lineage>
</organism>
<dbReference type="InterPro" id="IPR020301">
    <property type="entry name" value="Mrx7"/>
</dbReference>
<dbReference type="Pfam" id="PF10906">
    <property type="entry name" value="Mrx7"/>
    <property type="match status" value="1"/>
</dbReference>
<gene>
    <name evidence="1" type="ORF">C7M61_001804</name>
</gene>
<dbReference type="VEuPathDB" id="FungiDB:C7M61_001804"/>
<dbReference type="OrthoDB" id="4138121at2759"/>
<dbReference type="AlphaFoldDB" id="A0A2P7YTC7"/>
<accession>A0A2P7YTC7</accession>
<reference evidence="1 2" key="1">
    <citation type="submission" date="2018-03" db="EMBL/GenBank/DDBJ databases">
        <title>Candida pseudohaemulonii genome assembly and annotation.</title>
        <authorList>
            <person name="Munoz J.F."/>
            <person name="Gade L.G."/>
            <person name="Chow N.A."/>
            <person name="Litvintseva A.P."/>
            <person name="Loparev V.N."/>
            <person name="Cuomo C.A."/>
        </authorList>
    </citation>
    <scope>NUCLEOTIDE SEQUENCE [LARGE SCALE GENOMIC DNA]</scope>
    <source>
        <strain evidence="1 2">B12108</strain>
    </source>
</reference>
<dbReference type="EMBL" id="PYFQ01000003">
    <property type="protein sequence ID" value="PSK39201.1"/>
    <property type="molecule type" value="Genomic_DNA"/>
</dbReference>
<dbReference type="Proteomes" id="UP000241107">
    <property type="component" value="Unassembled WGS sequence"/>
</dbReference>
<dbReference type="GeneID" id="36565194"/>
<proteinExistence type="predicted"/>
<evidence type="ECO:0000313" key="1">
    <source>
        <dbReference type="EMBL" id="PSK39201.1"/>
    </source>
</evidence>
<evidence type="ECO:0000313" key="2">
    <source>
        <dbReference type="Proteomes" id="UP000241107"/>
    </source>
</evidence>